<dbReference type="InterPro" id="IPR003442">
    <property type="entry name" value="T6A_TsaE"/>
</dbReference>
<organism evidence="11 12">
    <name type="scientific">Candidatus Daviesbacteria bacterium RIFCSPHIGHO2_01_FULL_40_11</name>
    <dbReference type="NCBI Taxonomy" id="1797762"/>
    <lineage>
        <taxon>Bacteria</taxon>
        <taxon>Candidatus Daviesiibacteriota</taxon>
    </lineage>
</organism>
<keyword evidence="4" id="KW-0963">Cytoplasm</keyword>
<keyword evidence="8" id="KW-0067">ATP-binding</keyword>
<dbReference type="GO" id="GO:0005524">
    <property type="term" value="F:ATP binding"/>
    <property type="evidence" value="ECO:0007669"/>
    <property type="project" value="UniProtKB-KW"/>
</dbReference>
<name>A0A1F5JI10_9BACT</name>
<accession>A0A1F5JI10</accession>
<keyword evidence="7" id="KW-0547">Nucleotide-binding</keyword>
<keyword evidence="9" id="KW-0460">Magnesium</keyword>
<evidence type="ECO:0000256" key="3">
    <source>
        <dbReference type="ARBA" id="ARBA00019010"/>
    </source>
</evidence>
<dbReference type="PANTHER" id="PTHR33540">
    <property type="entry name" value="TRNA THREONYLCARBAMOYLADENOSINE BIOSYNTHESIS PROTEIN TSAE"/>
    <property type="match status" value="1"/>
</dbReference>
<evidence type="ECO:0000256" key="1">
    <source>
        <dbReference type="ARBA" id="ARBA00004496"/>
    </source>
</evidence>
<dbReference type="PANTHER" id="PTHR33540:SF2">
    <property type="entry name" value="TRNA THREONYLCARBAMOYLADENOSINE BIOSYNTHESIS PROTEIN TSAE"/>
    <property type="match status" value="1"/>
</dbReference>
<dbReference type="Gene3D" id="3.40.50.300">
    <property type="entry name" value="P-loop containing nucleotide triphosphate hydrolases"/>
    <property type="match status" value="1"/>
</dbReference>
<dbReference type="EMBL" id="MFCP01000021">
    <property type="protein sequence ID" value="OGE28130.1"/>
    <property type="molecule type" value="Genomic_DNA"/>
</dbReference>
<evidence type="ECO:0000256" key="10">
    <source>
        <dbReference type="ARBA" id="ARBA00032441"/>
    </source>
</evidence>
<reference evidence="11 12" key="1">
    <citation type="journal article" date="2016" name="Nat. Commun.">
        <title>Thousands of microbial genomes shed light on interconnected biogeochemical processes in an aquifer system.</title>
        <authorList>
            <person name="Anantharaman K."/>
            <person name="Brown C.T."/>
            <person name="Hug L.A."/>
            <person name="Sharon I."/>
            <person name="Castelle C.J."/>
            <person name="Probst A.J."/>
            <person name="Thomas B.C."/>
            <person name="Singh A."/>
            <person name="Wilkins M.J."/>
            <person name="Karaoz U."/>
            <person name="Brodie E.L."/>
            <person name="Williams K.H."/>
            <person name="Hubbard S.S."/>
            <person name="Banfield J.F."/>
        </authorList>
    </citation>
    <scope>NUCLEOTIDE SEQUENCE [LARGE SCALE GENOMIC DNA]</scope>
</reference>
<evidence type="ECO:0000256" key="4">
    <source>
        <dbReference type="ARBA" id="ARBA00022490"/>
    </source>
</evidence>
<comment type="subcellular location">
    <subcellularLocation>
        <location evidence="1">Cytoplasm</location>
    </subcellularLocation>
</comment>
<proteinExistence type="inferred from homology"/>
<keyword evidence="6" id="KW-0479">Metal-binding</keyword>
<evidence type="ECO:0000256" key="2">
    <source>
        <dbReference type="ARBA" id="ARBA00007599"/>
    </source>
</evidence>
<dbReference type="GO" id="GO:0005737">
    <property type="term" value="C:cytoplasm"/>
    <property type="evidence" value="ECO:0007669"/>
    <property type="project" value="UniProtKB-SubCell"/>
</dbReference>
<evidence type="ECO:0000256" key="5">
    <source>
        <dbReference type="ARBA" id="ARBA00022694"/>
    </source>
</evidence>
<dbReference type="InterPro" id="IPR027417">
    <property type="entry name" value="P-loop_NTPase"/>
</dbReference>
<evidence type="ECO:0000256" key="6">
    <source>
        <dbReference type="ARBA" id="ARBA00022723"/>
    </source>
</evidence>
<dbReference type="SUPFAM" id="SSF52540">
    <property type="entry name" value="P-loop containing nucleoside triphosphate hydrolases"/>
    <property type="match status" value="1"/>
</dbReference>
<comment type="similarity">
    <text evidence="2">Belongs to the TsaE family.</text>
</comment>
<evidence type="ECO:0000256" key="8">
    <source>
        <dbReference type="ARBA" id="ARBA00022840"/>
    </source>
</evidence>
<protein>
    <recommendedName>
        <fullName evidence="3">tRNA threonylcarbamoyladenosine biosynthesis protein TsaE</fullName>
    </recommendedName>
    <alternativeName>
        <fullName evidence="10">t(6)A37 threonylcarbamoyladenosine biosynthesis protein TsaE</fullName>
    </alternativeName>
</protein>
<dbReference type="Pfam" id="PF02367">
    <property type="entry name" value="TsaE"/>
    <property type="match status" value="1"/>
</dbReference>
<keyword evidence="5" id="KW-0819">tRNA processing</keyword>
<sequence>MAKYLSSSEKQTQQIARQLAKMVRQAHHKRKVFALTGELGAGKTIFVQGFAKGLGIKDKIISPTFILIRQHKIPDTTQTLYHIDLYRLEDTKDFRHMGLKEILSDPNNIVLIEWAEKAKELLPKNTVKINISKGDDQNRVIAIS</sequence>
<evidence type="ECO:0000256" key="9">
    <source>
        <dbReference type="ARBA" id="ARBA00022842"/>
    </source>
</evidence>
<dbReference type="GO" id="GO:0016740">
    <property type="term" value="F:transferase activity"/>
    <property type="evidence" value="ECO:0007669"/>
    <property type="project" value="UniProtKB-KW"/>
</dbReference>
<keyword evidence="11" id="KW-0808">Transferase</keyword>
<comment type="caution">
    <text evidence="11">The sequence shown here is derived from an EMBL/GenBank/DDBJ whole genome shotgun (WGS) entry which is preliminary data.</text>
</comment>
<dbReference type="GO" id="GO:0046872">
    <property type="term" value="F:metal ion binding"/>
    <property type="evidence" value="ECO:0007669"/>
    <property type="project" value="UniProtKB-KW"/>
</dbReference>
<evidence type="ECO:0000256" key="7">
    <source>
        <dbReference type="ARBA" id="ARBA00022741"/>
    </source>
</evidence>
<dbReference type="NCBIfam" id="TIGR00150">
    <property type="entry name" value="T6A_YjeE"/>
    <property type="match status" value="1"/>
</dbReference>
<dbReference type="Proteomes" id="UP000177555">
    <property type="component" value="Unassembled WGS sequence"/>
</dbReference>
<dbReference type="AlphaFoldDB" id="A0A1F5JI10"/>
<evidence type="ECO:0000313" key="11">
    <source>
        <dbReference type="EMBL" id="OGE28130.1"/>
    </source>
</evidence>
<dbReference type="GO" id="GO:0002949">
    <property type="term" value="P:tRNA threonylcarbamoyladenosine modification"/>
    <property type="evidence" value="ECO:0007669"/>
    <property type="project" value="InterPro"/>
</dbReference>
<evidence type="ECO:0000313" key="12">
    <source>
        <dbReference type="Proteomes" id="UP000177555"/>
    </source>
</evidence>
<gene>
    <name evidence="11" type="ORF">A2867_01085</name>
</gene>